<keyword evidence="1" id="KW-0175">Coiled coil</keyword>
<evidence type="ECO:0000313" key="4">
    <source>
        <dbReference type="Proteomes" id="UP000193964"/>
    </source>
</evidence>
<dbReference type="CDD" id="cd00093">
    <property type="entry name" value="HTH_XRE"/>
    <property type="match status" value="1"/>
</dbReference>
<dbReference type="InterPro" id="IPR010982">
    <property type="entry name" value="Lambda_DNA-bd_dom_sf"/>
</dbReference>
<evidence type="ECO:0000313" key="3">
    <source>
        <dbReference type="EMBL" id="ORX15333.1"/>
    </source>
</evidence>
<dbReference type="Proteomes" id="UP000193964">
    <property type="component" value="Unassembled WGS sequence"/>
</dbReference>
<dbReference type="AlphaFoldDB" id="A0A1X2FA63"/>
<feature type="domain" description="HTH cro/C1-type" evidence="2">
    <location>
        <begin position="19"/>
        <end position="79"/>
    </location>
</feature>
<sequence length="203" mass="22974">MTQHDDWSAATHNRLAEAITRAREVRKMSAQQLADETERLHYPISRSQIANYESRRKRGLDVTELLVLAAALNTSPAALLYPGPYDKEVEALPGTDSTEFHAVQWFSGLSHGFTDIVREPGGAGASGASAARLRTEYRQNTQLLRLWRQLEEWQVRKASIVTPKGGSMTREQREQIAFYDSQIEQLREQIEHMREDDGVGHDA</sequence>
<dbReference type="Pfam" id="PF01381">
    <property type="entry name" value="HTH_3"/>
    <property type="match status" value="1"/>
</dbReference>
<dbReference type="InterPro" id="IPR001387">
    <property type="entry name" value="Cro/C1-type_HTH"/>
</dbReference>
<gene>
    <name evidence="3" type="ORF">AWC31_22285</name>
</gene>
<protein>
    <recommendedName>
        <fullName evidence="2">HTH cro/C1-type domain-containing protein</fullName>
    </recommendedName>
</protein>
<accession>A0A1X2FA63</accession>
<dbReference type="SUPFAM" id="SSF47413">
    <property type="entry name" value="lambda repressor-like DNA-binding domains"/>
    <property type="match status" value="1"/>
</dbReference>
<dbReference type="PROSITE" id="PS50943">
    <property type="entry name" value="HTH_CROC1"/>
    <property type="match status" value="1"/>
</dbReference>
<dbReference type="GO" id="GO:0003677">
    <property type="term" value="F:DNA binding"/>
    <property type="evidence" value="ECO:0007669"/>
    <property type="project" value="InterPro"/>
</dbReference>
<dbReference type="EMBL" id="LQQA01000013">
    <property type="protein sequence ID" value="ORX15333.1"/>
    <property type="molecule type" value="Genomic_DNA"/>
</dbReference>
<evidence type="ECO:0000259" key="2">
    <source>
        <dbReference type="PROSITE" id="PS50943"/>
    </source>
</evidence>
<proteinExistence type="predicted"/>
<organism evidence="3 4">
    <name type="scientific">Mycolicibacterium wolinskyi</name>
    <dbReference type="NCBI Taxonomy" id="59750"/>
    <lineage>
        <taxon>Bacteria</taxon>
        <taxon>Bacillati</taxon>
        <taxon>Actinomycetota</taxon>
        <taxon>Actinomycetes</taxon>
        <taxon>Mycobacteriales</taxon>
        <taxon>Mycobacteriaceae</taxon>
        <taxon>Mycolicibacterium</taxon>
    </lineage>
</organism>
<name>A0A1X2FA63_9MYCO</name>
<evidence type="ECO:0000256" key="1">
    <source>
        <dbReference type="SAM" id="Coils"/>
    </source>
</evidence>
<comment type="caution">
    <text evidence="3">The sequence shown here is derived from an EMBL/GenBank/DDBJ whole genome shotgun (WGS) entry which is preliminary data.</text>
</comment>
<dbReference type="RefSeq" id="WP_085144494.1">
    <property type="nucleotide sequence ID" value="NZ_JACKUA010000019.1"/>
</dbReference>
<dbReference type="Gene3D" id="1.10.260.40">
    <property type="entry name" value="lambda repressor-like DNA-binding domains"/>
    <property type="match status" value="1"/>
</dbReference>
<feature type="coiled-coil region" evidence="1">
    <location>
        <begin position="169"/>
        <end position="196"/>
    </location>
</feature>
<reference evidence="3 4" key="1">
    <citation type="submission" date="2016-01" db="EMBL/GenBank/DDBJ databases">
        <title>The new phylogeny of the genus Mycobacterium.</title>
        <authorList>
            <person name="Tarcisio F."/>
            <person name="Conor M."/>
            <person name="Antonella G."/>
            <person name="Elisabetta G."/>
            <person name="Giulia F.S."/>
            <person name="Sara T."/>
            <person name="Anna F."/>
            <person name="Clotilde B."/>
            <person name="Roberto B."/>
            <person name="Veronica D.S."/>
            <person name="Fabio R."/>
            <person name="Monica P."/>
            <person name="Olivier J."/>
            <person name="Enrico T."/>
            <person name="Nicola S."/>
        </authorList>
    </citation>
    <scope>NUCLEOTIDE SEQUENCE [LARGE SCALE GENOMIC DNA]</scope>
    <source>
        <strain evidence="3 4">ATCC 700010</strain>
    </source>
</reference>